<dbReference type="InterPro" id="IPR000601">
    <property type="entry name" value="PKD_dom"/>
</dbReference>
<dbReference type="Gene3D" id="2.60.40.10">
    <property type="entry name" value="Immunoglobulins"/>
    <property type="match status" value="1"/>
</dbReference>
<evidence type="ECO:0000259" key="2">
    <source>
        <dbReference type="PROSITE" id="PS50093"/>
    </source>
</evidence>
<dbReference type="PROSITE" id="PS50093">
    <property type="entry name" value="PKD"/>
    <property type="match status" value="1"/>
</dbReference>
<reference evidence="3 4" key="1">
    <citation type="journal article" date="2011" name="J. Bacteriol.">
        <title>Complete genome sequence of Algoriphagus sp. PR1, bacterial prey of a colony-forming choanoflagellate.</title>
        <authorList>
            <person name="Alegado R.A."/>
            <person name="Ferriera S."/>
            <person name="Nusbaum C."/>
            <person name="Young S.K."/>
            <person name="Zeng Q."/>
            <person name="Imamovic A."/>
            <person name="Fairclough S.R."/>
            <person name="King N."/>
        </authorList>
    </citation>
    <scope>NUCLEOTIDE SEQUENCE [LARGE SCALE GENOMIC DNA]</scope>
    <source>
        <strain evidence="3 4">PR1</strain>
    </source>
</reference>
<dbReference type="OrthoDB" id="596204at2"/>
<protein>
    <recommendedName>
        <fullName evidence="2">PKD domain-containing protein</fullName>
    </recommendedName>
</protein>
<name>A3HTB2_9BACT</name>
<dbReference type="eggNOG" id="COG0419">
    <property type="taxonomic scope" value="Bacteria"/>
</dbReference>
<dbReference type="STRING" id="388413.ALPR1_12705"/>
<accession>A3HTB2</accession>
<dbReference type="HOGENOM" id="CLU_251717_0_0_10"/>
<dbReference type="CDD" id="cd00146">
    <property type="entry name" value="PKD"/>
    <property type="match status" value="1"/>
</dbReference>
<keyword evidence="1" id="KW-0175">Coiled coil</keyword>
<feature type="domain" description="PKD" evidence="2">
    <location>
        <begin position="992"/>
        <end position="1044"/>
    </location>
</feature>
<keyword evidence="4" id="KW-1185">Reference proteome</keyword>
<proteinExistence type="predicted"/>
<dbReference type="InterPro" id="IPR035986">
    <property type="entry name" value="PKD_dom_sf"/>
</dbReference>
<dbReference type="RefSeq" id="WP_008201028.1">
    <property type="nucleotide sequence ID" value="NZ_CM001023.1"/>
</dbReference>
<sequence length="1443" mass="162253">MANKLSTITTQYHTYKVDQVLTHTQLNESIAFFEDQDRLTRVFLNGVGIVCGFKISRPTSTIIRVSQGIGVTTDGDLLKLLREAAEEDSPGLRIVEEFVDYTHFRDFNDENSHYEKFNLGESKINLWELVPKEKANETDQPISQIGGLVDKIAVLYLETYAREADLCSGINCDNQGVEQVAHLRVLLTDVAGAKHLLADDGVYQKLDIKTLYGKLKKVKLQKVLLSKANTKDLQKLEDSYYSAIMGADIGKLSDGLNSISEFLGVNVNVEQALKIFQQKPSSTYVNFFQYQYDWLRDVISTYHEIIETLFKLNATCLPDINAFPKHLMLGRVIPSVGTEQYRHGFYSSPITGDTSVTNKLHLLLERLRLILSTFHTPVTDINITPSVFSGDLGDKAIPFYYKANSVLLNNWSFEKSRMGFNSDITSYVRQKDEETGITIEPLEIDTDENDFYRIEGHQGQGFEKAMIEIQDLVYKYNLDFDVKAVSINEALDSIRMEDYKCHFEDLMVLLDAWNDEISCVTGKITSFFTSLKIKELLEENAAAESESEVASIKETSKVYQPTSKSDTMTLEQLAILIKNQKITLAEAKRLYPYLFESTQDYKTENSKSIRESVIKNVKEEEESLGFVFQPVFTAEMPVYYGYNEIKVEAEKEVANYLKDFQIQEDEKVALVDKPIEIIAASYDISNYIPERLFELDSGYIVEYETSIESLCEKLDEFSKRVEKLSINDRLKSSLQSRALYFTSVCCAANKLKILQAEIEARKKHILEQLQFSNFHEHHPGLDHRAGVSKGGTFVMVYYTRPTRVSKRGISIAGFKEISVAENSYGDFSKTIDLNEISKELNLFTDPKNLEKDLEIFRKQLSGDKSSLHGLDVLKSRNLKSNLKDKTVIADFMLPYRCCSDCNPINFIVPRPVIFLNLNTETYCLGLEQEEISFEVIPVDGEVTVVDNVAGVIISGRSISIDPGAFPKEMLGEAISFLVNDEPTDAKLTVLQAPTFVLNLPDGPVSDPSIEFSASPSFDNAGYLWEFGDGTSSTEVAPKKTFSLPVNAENKISVSLTITPENGACPNRVTGEIVFEEQEEEVDLTLTPNEFCRDQSTEPVAFGVVPDDGNVTGPGVQPGENGNGFVFNPILIEDIDLEKDLRFRVNGKETDLIVRVYQTPVIAFTTSAVNNPTNNSKTVTLTITNPPSSVREYIWSINDKDRAGTSESSYTETFPASVTSLKVSVLAILSNLCEEASSNVSIIILQSGSVDTCTDIGEKWLSDQNLRISRFMESPDFEKIDDWGQQTYTQAINGIKNDNGADIIGFAEIVKNSSLYLAGGDEQNKQLMQIFSNHYPPLISYIMEMNSNNGPGVLPMKDLYKTFVQLFYTLIRCQDKEVLIERGAEFQFDAIVSRITSDFKELQGSSIKWDVNDEIPGIYEELLEVFDSVPYLKNGLQNQLTLMV</sequence>
<feature type="coiled-coil region" evidence="1">
    <location>
        <begin position="533"/>
        <end position="590"/>
    </location>
</feature>
<dbReference type="eggNOG" id="COG3291">
    <property type="taxonomic scope" value="Bacteria"/>
</dbReference>
<organism evidence="3 4">
    <name type="scientific">Algoriphagus machipongonensis</name>
    <dbReference type="NCBI Taxonomy" id="388413"/>
    <lineage>
        <taxon>Bacteria</taxon>
        <taxon>Pseudomonadati</taxon>
        <taxon>Bacteroidota</taxon>
        <taxon>Cytophagia</taxon>
        <taxon>Cytophagales</taxon>
        <taxon>Cyclobacteriaceae</taxon>
        <taxon>Algoriphagus</taxon>
    </lineage>
</organism>
<dbReference type="SUPFAM" id="SSF49299">
    <property type="entry name" value="PKD domain"/>
    <property type="match status" value="1"/>
</dbReference>
<evidence type="ECO:0000313" key="3">
    <source>
        <dbReference type="EMBL" id="EAZ83080.1"/>
    </source>
</evidence>
<evidence type="ECO:0000256" key="1">
    <source>
        <dbReference type="SAM" id="Coils"/>
    </source>
</evidence>
<evidence type="ECO:0000313" key="4">
    <source>
        <dbReference type="Proteomes" id="UP000003919"/>
    </source>
</evidence>
<dbReference type="InterPro" id="IPR013783">
    <property type="entry name" value="Ig-like_fold"/>
</dbReference>
<dbReference type="Proteomes" id="UP000003919">
    <property type="component" value="Unassembled WGS sequence"/>
</dbReference>
<gene>
    <name evidence="3" type="ORF">ALPR1_12705</name>
</gene>
<dbReference type="EMBL" id="AAXU02000001">
    <property type="protein sequence ID" value="EAZ83080.1"/>
    <property type="molecule type" value="Genomic_DNA"/>
</dbReference>
<feature type="coiled-coil region" evidence="1">
    <location>
        <begin position="700"/>
        <end position="727"/>
    </location>
</feature>
<comment type="caution">
    <text evidence="3">The sequence shown here is derived from an EMBL/GenBank/DDBJ whole genome shotgun (WGS) entry which is preliminary data.</text>
</comment>